<feature type="active site" description="Phosphoserine intermediate" evidence="14">
    <location>
        <position position="515"/>
    </location>
</feature>
<evidence type="ECO:0000256" key="7">
    <source>
        <dbReference type="ARBA" id="ARBA00022695"/>
    </source>
</evidence>
<proteinExistence type="inferred from homology"/>
<name>A0ABW5DSF9_9PROT</name>
<comment type="function">
    <text evidence="2">APS kinase catalyzes the synthesis of activated sulfate.</text>
</comment>
<evidence type="ECO:0000256" key="8">
    <source>
        <dbReference type="ARBA" id="ARBA00022741"/>
    </source>
</evidence>
<dbReference type="InterPro" id="IPR031157">
    <property type="entry name" value="G_TR_CS"/>
</dbReference>
<sequence>MAEFLRPPLRLLTCGSVDDGKSTLIGRLLHDTRNIAEDQRAGLIGADGVVDYSRLVDGLEAEREQGITIDVAYRAMQTPTRRFIIADTPGHEQFTRNMATAAADADLAILLVDARKGLRDQTRRHAGIAAIMGVRHVVLAINKMDLVDYSAEVFRAIVDDFAGHAQRLGFAEVQAIPLAAKPGATIATRAPELDWYQGPTLLDYLNDVDVTRHAPTSFRLPVQRVTRVGDFRGFAGTVRGGMLAVGDTVAVLPGGKTTTVERIVTFDGDLPEAGPEEAVTLVFSDEIEAARGSIIADPARLPVLAERTTARLVWFGEHKAALGRPLLLRTPTDLVPARLSKILGRLDLANLIEGTADTLSVNDLGTVEVRLERPVPLDAYGENRATGAFLLIDRATNETLAAGMALAPEGQAEVTPASFVLDRQHRARLKGQSPAIVWLTGLSGSGKSTLAGLAEAAIALRGQHCYVLDGDNVRTGLNRDLGFSTDDRAENVRRLGEVAKLMADAGLIVFVAAISPRQSDRDEARRIAGDVPFFEVFIDTPLDICEARDPKGLYAKARSGSIRNFTGISAGYERPEAADLVLTAGAEAPEVLVERLVAKLAEAGVV</sequence>
<dbReference type="InterPro" id="IPR002891">
    <property type="entry name" value="APS"/>
</dbReference>
<dbReference type="NCBIfam" id="NF004035">
    <property type="entry name" value="PRK05506.1"/>
    <property type="match status" value="1"/>
</dbReference>
<keyword evidence="14" id="KW-0597">Phosphoprotein</keyword>
<dbReference type="NCBIfam" id="TIGR00455">
    <property type="entry name" value="apsK"/>
    <property type="match status" value="1"/>
</dbReference>
<dbReference type="CDD" id="cd02027">
    <property type="entry name" value="APSK"/>
    <property type="match status" value="1"/>
</dbReference>
<dbReference type="NCBIfam" id="NF003013">
    <property type="entry name" value="PRK03846.1"/>
    <property type="match status" value="1"/>
</dbReference>
<dbReference type="PROSITE" id="PS00301">
    <property type="entry name" value="G_TR_1"/>
    <property type="match status" value="1"/>
</dbReference>
<comment type="function">
    <text evidence="14">Catalyzes the synthesis of activated sulfate.</text>
</comment>
<dbReference type="InterPro" id="IPR027417">
    <property type="entry name" value="P-loop_NTPase"/>
</dbReference>
<dbReference type="SUPFAM" id="SSF52540">
    <property type="entry name" value="P-loop containing nucleoside triphosphate hydrolases"/>
    <property type="match status" value="2"/>
</dbReference>
<evidence type="ECO:0000256" key="11">
    <source>
        <dbReference type="ARBA" id="ARBA00023268"/>
    </source>
</evidence>
<evidence type="ECO:0000259" key="15">
    <source>
        <dbReference type="PROSITE" id="PS51722"/>
    </source>
</evidence>
<dbReference type="InterPro" id="IPR054696">
    <property type="entry name" value="GTP-eEF1A_C"/>
</dbReference>
<comment type="catalytic activity">
    <reaction evidence="13">
        <text>sulfate + ATP + H(+) = adenosine 5'-phosphosulfate + diphosphate</text>
        <dbReference type="Rhea" id="RHEA:18133"/>
        <dbReference type="ChEBI" id="CHEBI:15378"/>
        <dbReference type="ChEBI" id="CHEBI:16189"/>
        <dbReference type="ChEBI" id="CHEBI:30616"/>
        <dbReference type="ChEBI" id="CHEBI:33019"/>
        <dbReference type="ChEBI" id="CHEBI:58243"/>
        <dbReference type="EC" id="2.7.7.4"/>
    </reaction>
</comment>
<dbReference type="PRINTS" id="PR00315">
    <property type="entry name" value="ELONGATNFCT"/>
</dbReference>
<dbReference type="HAMAP" id="MF_00065">
    <property type="entry name" value="Adenylyl_sulf_kinase"/>
    <property type="match status" value="1"/>
</dbReference>
<dbReference type="SUPFAM" id="SSF50447">
    <property type="entry name" value="Translation proteins"/>
    <property type="match status" value="1"/>
</dbReference>
<dbReference type="InterPro" id="IPR050100">
    <property type="entry name" value="TRAFAC_GTPase_members"/>
</dbReference>
<comment type="similarity">
    <text evidence="3">In the C-terminal section; belongs to the APS kinase family.</text>
</comment>
<dbReference type="InterPro" id="IPR009000">
    <property type="entry name" value="Transl_B-barrel_sf"/>
</dbReference>
<dbReference type="Pfam" id="PF22594">
    <property type="entry name" value="GTP-eEF1A_C"/>
    <property type="match status" value="1"/>
</dbReference>
<evidence type="ECO:0000256" key="3">
    <source>
        <dbReference type="ARBA" id="ARBA00005438"/>
    </source>
</evidence>
<dbReference type="InterPro" id="IPR005225">
    <property type="entry name" value="Small_GTP-bd"/>
</dbReference>
<evidence type="ECO:0000313" key="17">
    <source>
        <dbReference type="Proteomes" id="UP001597295"/>
    </source>
</evidence>
<dbReference type="CDD" id="cd03695">
    <property type="entry name" value="CysN_NodQ_II"/>
    <property type="match status" value="1"/>
</dbReference>
<dbReference type="PROSITE" id="PS51722">
    <property type="entry name" value="G_TR_2"/>
    <property type="match status" value="1"/>
</dbReference>
<comment type="pathway">
    <text evidence="14">Sulfur metabolism; hydrogen sulfide biosynthesis; sulfite from sulfate: step 2/3.</text>
</comment>
<comment type="catalytic activity">
    <reaction evidence="1 14">
        <text>adenosine 5'-phosphosulfate + ATP = 3'-phosphoadenylyl sulfate + ADP + H(+)</text>
        <dbReference type="Rhea" id="RHEA:24152"/>
        <dbReference type="ChEBI" id="CHEBI:15378"/>
        <dbReference type="ChEBI" id="CHEBI:30616"/>
        <dbReference type="ChEBI" id="CHEBI:58243"/>
        <dbReference type="ChEBI" id="CHEBI:58339"/>
        <dbReference type="ChEBI" id="CHEBI:456216"/>
        <dbReference type="EC" id="2.7.1.25"/>
    </reaction>
</comment>
<dbReference type="PANTHER" id="PTHR23115">
    <property type="entry name" value="TRANSLATION FACTOR"/>
    <property type="match status" value="1"/>
</dbReference>
<evidence type="ECO:0000256" key="14">
    <source>
        <dbReference type="HAMAP-Rule" id="MF_00065"/>
    </source>
</evidence>
<comment type="caution">
    <text evidence="16">The sequence shown here is derived from an EMBL/GenBank/DDBJ whole genome shotgun (WGS) entry which is preliminary data.</text>
</comment>
<evidence type="ECO:0000256" key="13">
    <source>
        <dbReference type="ARBA" id="ARBA00049370"/>
    </source>
</evidence>
<organism evidence="16 17">
    <name type="scientific">Lacibacterium aquatile</name>
    <dbReference type="NCBI Taxonomy" id="1168082"/>
    <lineage>
        <taxon>Bacteria</taxon>
        <taxon>Pseudomonadati</taxon>
        <taxon>Pseudomonadota</taxon>
        <taxon>Alphaproteobacteria</taxon>
        <taxon>Rhodospirillales</taxon>
        <taxon>Rhodospirillaceae</taxon>
    </lineage>
</organism>
<dbReference type="NCBIfam" id="TIGR00231">
    <property type="entry name" value="small_GTP"/>
    <property type="match status" value="1"/>
</dbReference>
<dbReference type="InterPro" id="IPR009001">
    <property type="entry name" value="Transl_elong_EF1A/Init_IF2_C"/>
</dbReference>
<dbReference type="GO" id="GO:0004020">
    <property type="term" value="F:adenylylsulfate kinase activity"/>
    <property type="evidence" value="ECO:0007669"/>
    <property type="project" value="UniProtKB-EC"/>
</dbReference>
<evidence type="ECO:0000256" key="5">
    <source>
        <dbReference type="ARBA" id="ARBA00011760"/>
    </source>
</evidence>
<evidence type="ECO:0000256" key="4">
    <source>
        <dbReference type="ARBA" id="ARBA00007237"/>
    </source>
</evidence>
<keyword evidence="14 16" id="KW-0418">Kinase</keyword>
<evidence type="ECO:0000256" key="1">
    <source>
        <dbReference type="ARBA" id="ARBA00001823"/>
    </source>
</evidence>
<keyword evidence="6 14" id="KW-0808">Transferase</keyword>
<evidence type="ECO:0000256" key="10">
    <source>
        <dbReference type="ARBA" id="ARBA00023134"/>
    </source>
</evidence>
<comment type="similarity">
    <text evidence="4">In the N-terminal section; belongs to the TRAFAC class translation factor GTPase superfamily. Classic translation factor GTPase family. CysN/NodQ subfamily.</text>
</comment>
<dbReference type="InterPro" id="IPR059117">
    <property type="entry name" value="APS_kinase_dom"/>
</dbReference>
<comment type="subunit">
    <text evidence="5">Sulfate-activating enzymes, NodP and NodQ, may be physically associated.</text>
</comment>
<evidence type="ECO:0000256" key="12">
    <source>
        <dbReference type="ARBA" id="ARBA00024872"/>
    </source>
</evidence>
<dbReference type="InterPro" id="IPR044138">
    <property type="entry name" value="CysN_II"/>
</dbReference>
<feature type="domain" description="Tr-type G" evidence="15">
    <location>
        <begin position="6"/>
        <end position="216"/>
    </location>
</feature>
<dbReference type="Gene3D" id="3.40.50.300">
    <property type="entry name" value="P-loop containing nucleotide triphosphate hydrolases"/>
    <property type="match status" value="2"/>
</dbReference>
<dbReference type="InterPro" id="IPR011779">
    <property type="entry name" value="SO4_adenylTrfase_lsu"/>
</dbReference>
<dbReference type="Gene3D" id="2.40.30.10">
    <property type="entry name" value="Translation factors"/>
    <property type="match status" value="2"/>
</dbReference>
<dbReference type="SUPFAM" id="SSF50465">
    <property type="entry name" value="EF-Tu/eEF-1alpha/eIF2-gamma C-terminal domain"/>
    <property type="match status" value="1"/>
</dbReference>
<dbReference type="InterPro" id="IPR044139">
    <property type="entry name" value="CysN_NoDQ_III"/>
</dbReference>
<accession>A0ABW5DSF9</accession>
<evidence type="ECO:0000313" key="16">
    <source>
        <dbReference type="EMBL" id="MFD2263857.1"/>
    </source>
</evidence>
<keyword evidence="11" id="KW-0511">Multifunctional enzyme</keyword>
<dbReference type="Proteomes" id="UP001597295">
    <property type="component" value="Unassembled WGS sequence"/>
</dbReference>
<dbReference type="RefSeq" id="WP_379876900.1">
    <property type="nucleotide sequence ID" value="NZ_JBHUIP010000012.1"/>
</dbReference>
<feature type="binding site" evidence="14">
    <location>
        <begin position="441"/>
        <end position="448"/>
    </location>
    <ligand>
        <name>ATP</name>
        <dbReference type="ChEBI" id="CHEBI:30616"/>
    </ligand>
</feature>
<reference evidence="17" key="1">
    <citation type="journal article" date="2019" name="Int. J. Syst. Evol. Microbiol.">
        <title>The Global Catalogue of Microorganisms (GCM) 10K type strain sequencing project: providing services to taxonomists for standard genome sequencing and annotation.</title>
        <authorList>
            <consortium name="The Broad Institute Genomics Platform"/>
            <consortium name="The Broad Institute Genome Sequencing Center for Infectious Disease"/>
            <person name="Wu L."/>
            <person name="Ma J."/>
        </authorList>
    </citation>
    <scope>NUCLEOTIDE SEQUENCE [LARGE SCALE GENOMIC DNA]</scope>
    <source>
        <strain evidence="17">CGMCC 1.19062</strain>
    </source>
</reference>
<dbReference type="Pfam" id="PF00009">
    <property type="entry name" value="GTP_EFTU"/>
    <property type="match status" value="1"/>
</dbReference>
<evidence type="ECO:0000256" key="2">
    <source>
        <dbReference type="ARBA" id="ARBA00002357"/>
    </source>
</evidence>
<keyword evidence="7" id="KW-0548">Nucleotidyltransferase</keyword>
<keyword evidence="10" id="KW-0342">GTP-binding</keyword>
<comment type="similarity">
    <text evidence="14">Belongs to the APS kinase family.</text>
</comment>
<evidence type="ECO:0000256" key="9">
    <source>
        <dbReference type="ARBA" id="ARBA00022840"/>
    </source>
</evidence>
<protein>
    <recommendedName>
        <fullName evidence="14">Adenylyl-sulfate kinase</fullName>
        <ecNumber evidence="14">2.7.1.25</ecNumber>
    </recommendedName>
    <alternativeName>
        <fullName evidence="14">APS kinase</fullName>
    </alternativeName>
    <alternativeName>
        <fullName evidence="14">ATP adenosine-5'-phosphosulfate 3'-phosphotransferase</fullName>
    </alternativeName>
    <alternativeName>
        <fullName evidence="14">Adenosine-5'-phosphosulfate kinase</fullName>
    </alternativeName>
</protein>
<comment type="function">
    <text evidence="12">Proposed to provide activated sulfate for transfer to Nod factor. ATP sulfurylase may be the GTPase, regulating ATP sulfurylase activity.</text>
</comment>
<keyword evidence="8 14" id="KW-0547">Nucleotide-binding</keyword>
<gene>
    <name evidence="14 16" type="primary">cysC</name>
    <name evidence="16" type="ORF">ACFSM5_13225</name>
</gene>
<keyword evidence="9 14" id="KW-0067">ATP-binding</keyword>
<dbReference type="EMBL" id="JBHUIP010000012">
    <property type="protein sequence ID" value="MFD2263857.1"/>
    <property type="molecule type" value="Genomic_DNA"/>
</dbReference>
<dbReference type="EC" id="2.7.1.25" evidence="14"/>
<dbReference type="InterPro" id="IPR000795">
    <property type="entry name" value="T_Tr_GTP-bd_dom"/>
</dbReference>
<dbReference type="CDD" id="cd04095">
    <property type="entry name" value="CysN_NoDQ_III"/>
    <property type="match status" value="1"/>
</dbReference>
<evidence type="ECO:0000256" key="6">
    <source>
        <dbReference type="ARBA" id="ARBA00022679"/>
    </source>
</evidence>
<keyword evidence="17" id="KW-1185">Reference proteome</keyword>
<dbReference type="NCBIfam" id="TIGR02034">
    <property type="entry name" value="CysN"/>
    <property type="match status" value="1"/>
</dbReference>
<dbReference type="Pfam" id="PF01583">
    <property type="entry name" value="APS_kinase"/>
    <property type="match status" value="1"/>
</dbReference>